<protein>
    <submittedName>
        <fullName evidence="2">Putative F-box protein</fullName>
    </submittedName>
</protein>
<dbReference type="Proteomes" id="UP000623129">
    <property type="component" value="Unassembled WGS sequence"/>
</dbReference>
<accession>A0A833R4Y3</accession>
<dbReference type="PANTHER" id="PTHR44586:SF25">
    <property type="entry name" value="(WILD MALAYSIAN BANANA) HYPOTHETICAL PROTEIN"/>
    <property type="match status" value="1"/>
</dbReference>
<evidence type="ECO:0000313" key="3">
    <source>
        <dbReference type="Proteomes" id="UP000623129"/>
    </source>
</evidence>
<dbReference type="AlphaFoldDB" id="A0A833R4Y3"/>
<keyword evidence="3" id="KW-1185">Reference proteome</keyword>
<reference evidence="2" key="1">
    <citation type="submission" date="2020-01" db="EMBL/GenBank/DDBJ databases">
        <title>Genome sequence of Kobresia littledalei, the first chromosome-level genome in the family Cyperaceae.</title>
        <authorList>
            <person name="Qu G."/>
        </authorList>
    </citation>
    <scope>NUCLEOTIDE SEQUENCE</scope>
    <source>
        <strain evidence="2">C.B.Clarke</strain>
        <tissue evidence="2">Leaf</tissue>
    </source>
</reference>
<sequence>MANYATHTPYLLTACNHNGKKKSAGFTLYSIPDKVEFEFDEPFLHEKLFIGSQYGWLMVLDQHCEPSLLNPLTGESIMLPSITTLPTVRPCHSISGDIVSYFYRYSTIRQDFHFLDYTFDHYLRQVTFIKVVVSCNPSLVSSNNFVVAALVGYGSRLVVARPGESRWNLLQEKQWYIDIMFRQNGKLLCLTNFGALHEVEFNDAGDDFVITEISPQFLKENGRFKLYLAEDCAGRVLTILRKYNFIFFPETDQVKLFRLIVGNNINRSEESKWEQVKDLGGQAIFVGTNASFTLAKHEIHGEIKEDTVYFTDEWWDYATGDEARSWPRDICAYNLTNNSIKPCCPNKHQQCTWPLPVWIHLSNSI</sequence>
<organism evidence="2 3">
    <name type="scientific">Carex littledalei</name>
    <dbReference type="NCBI Taxonomy" id="544730"/>
    <lineage>
        <taxon>Eukaryota</taxon>
        <taxon>Viridiplantae</taxon>
        <taxon>Streptophyta</taxon>
        <taxon>Embryophyta</taxon>
        <taxon>Tracheophyta</taxon>
        <taxon>Spermatophyta</taxon>
        <taxon>Magnoliopsida</taxon>
        <taxon>Liliopsida</taxon>
        <taxon>Poales</taxon>
        <taxon>Cyperaceae</taxon>
        <taxon>Cyperoideae</taxon>
        <taxon>Cariceae</taxon>
        <taxon>Carex</taxon>
        <taxon>Carex subgen. Euthyceras</taxon>
    </lineage>
</organism>
<proteinExistence type="predicted"/>
<comment type="caution">
    <text evidence="2">The sequence shown here is derived from an EMBL/GenBank/DDBJ whole genome shotgun (WGS) entry which is preliminary data.</text>
</comment>
<gene>
    <name evidence="2" type="ORF">FCM35_KLT19841</name>
</gene>
<dbReference type="PANTHER" id="PTHR44586">
    <property type="entry name" value="F-BOX DOMAIN CONTAINING PROTEIN, EXPRESSED"/>
    <property type="match status" value="1"/>
</dbReference>
<name>A0A833R4Y3_9POAL</name>
<dbReference type="OrthoDB" id="604068at2759"/>
<evidence type="ECO:0000313" key="2">
    <source>
        <dbReference type="EMBL" id="KAF3335334.1"/>
    </source>
</evidence>
<dbReference type="Pfam" id="PF03478">
    <property type="entry name" value="Beta-prop_KIB1-4"/>
    <property type="match status" value="1"/>
</dbReference>
<dbReference type="EMBL" id="SWLB01000008">
    <property type="protein sequence ID" value="KAF3335334.1"/>
    <property type="molecule type" value="Genomic_DNA"/>
</dbReference>
<dbReference type="InterPro" id="IPR005174">
    <property type="entry name" value="KIB1-4_b-propeller"/>
</dbReference>
<evidence type="ECO:0000259" key="1">
    <source>
        <dbReference type="Pfam" id="PF03478"/>
    </source>
</evidence>
<feature type="domain" description="KIB1-4 beta-propeller" evidence="1">
    <location>
        <begin position="28"/>
        <end position="334"/>
    </location>
</feature>